<dbReference type="EMBL" id="ML976664">
    <property type="protein sequence ID" value="KAF1977217.1"/>
    <property type="molecule type" value="Genomic_DNA"/>
</dbReference>
<keyword evidence="5" id="KW-1185">Reference proteome</keyword>
<dbReference type="InterPro" id="IPR024079">
    <property type="entry name" value="MetalloPept_cat_dom_sf"/>
</dbReference>
<dbReference type="GO" id="GO:0006508">
    <property type="term" value="P:proteolysis"/>
    <property type="evidence" value="ECO:0007669"/>
    <property type="project" value="InterPro"/>
</dbReference>
<dbReference type="OrthoDB" id="291007at2759"/>
<reference evidence="4" key="1">
    <citation type="journal article" date="2020" name="Stud. Mycol.">
        <title>101 Dothideomycetes genomes: a test case for predicting lifestyles and emergence of pathogens.</title>
        <authorList>
            <person name="Haridas S."/>
            <person name="Albert R."/>
            <person name="Binder M."/>
            <person name="Bloem J."/>
            <person name="Labutti K."/>
            <person name="Salamov A."/>
            <person name="Andreopoulos B."/>
            <person name="Baker S."/>
            <person name="Barry K."/>
            <person name="Bills G."/>
            <person name="Bluhm B."/>
            <person name="Cannon C."/>
            <person name="Castanera R."/>
            <person name="Culley D."/>
            <person name="Daum C."/>
            <person name="Ezra D."/>
            <person name="Gonzalez J."/>
            <person name="Henrissat B."/>
            <person name="Kuo A."/>
            <person name="Liang C."/>
            <person name="Lipzen A."/>
            <person name="Lutzoni F."/>
            <person name="Magnuson J."/>
            <person name="Mondo S."/>
            <person name="Nolan M."/>
            <person name="Ohm R."/>
            <person name="Pangilinan J."/>
            <person name="Park H.-J."/>
            <person name="Ramirez L."/>
            <person name="Alfaro M."/>
            <person name="Sun H."/>
            <person name="Tritt A."/>
            <person name="Yoshinaga Y."/>
            <person name="Zwiers L.-H."/>
            <person name="Turgeon B."/>
            <person name="Goodwin S."/>
            <person name="Spatafora J."/>
            <person name="Crous P."/>
            <person name="Grigoriev I."/>
        </authorList>
    </citation>
    <scope>NUCLEOTIDE SEQUENCE</scope>
    <source>
        <strain evidence="4">CBS 107.79</strain>
    </source>
</reference>
<proteinExistence type="predicted"/>
<feature type="region of interest" description="Disordered" evidence="1">
    <location>
        <begin position="553"/>
        <end position="581"/>
    </location>
</feature>
<protein>
    <recommendedName>
        <fullName evidence="3">Peptidase metallopeptidase domain-containing protein</fullName>
    </recommendedName>
</protein>
<accession>A0A6A5VVG8</accession>
<feature type="compositionally biased region" description="Polar residues" evidence="1">
    <location>
        <begin position="553"/>
        <end position="564"/>
    </location>
</feature>
<dbReference type="SMART" id="SM00235">
    <property type="entry name" value="ZnMc"/>
    <property type="match status" value="1"/>
</dbReference>
<feature type="domain" description="Peptidase metallopeptidase" evidence="3">
    <location>
        <begin position="98"/>
        <end position="272"/>
    </location>
</feature>
<evidence type="ECO:0000259" key="3">
    <source>
        <dbReference type="SMART" id="SM00235"/>
    </source>
</evidence>
<gene>
    <name evidence="4" type="ORF">BU23DRAFT_565344</name>
</gene>
<feature type="transmembrane region" description="Helical" evidence="2">
    <location>
        <begin position="427"/>
        <end position="448"/>
    </location>
</feature>
<dbReference type="GO" id="GO:0008237">
    <property type="term" value="F:metallopeptidase activity"/>
    <property type="evidence" value="ECO:0007669"/>
    <property type="project" value="InterPro"/>
</dbReference>
<evidence type="ECO:0000313" key="5">
    <source>
        <dbReference type="Proteomes" id="UP000800036"/>
    </source>
</evidence>
<name>A0A6A5VVG8_9PLEO</name>
<dbReference type="SUPFAM" id="SSF55486">
    <property type="entry name" value="Metalloproteases ('zincins'), catalytic domain"/>
    <property type="match status" value="1"/>
</dbReference>
<keyword evidence="2" id="KW-1133">Transmembrane helix</keyword>
<dbReference type="Gene3D" id="3.40.390.10">
    <property type="entry name" value="Collagenase (Catalytic Domain)"/>
    <property type="match status" value="1"/>
</dbReference>
<feature type="compositionally biased region" description="Polar residues" evidence="1">
    <location>
        <begin position="467"/>
        <end position="476"/>
    </location>
</feature>
<evidence type="ECO:0000313" key="4">
    <source>
        <dbReference type="EMBL" id="KAF1977217.1"/>
    </source>
</evidence>
<evidence type="ECO:0000256" key="2">
    <source>
        <dbReference type="SAM" id="Phobius"/>
    </source>
</evidence>
<dbReference type="Proteomes" id="UP000800036">
    <property type="component" value="Unassembled WGS sequence"/>
</dbReference>
<dbReference type="GO" id="GO:0008270">
    <property type="term" value="F:zinc ion binding"/>
    <property type="evidence" value="ECO:0007669"/>
    <property type="project" value="InterPro"/>
</dbReference>
<keyword evidence="2" id="KW-0812">Transmembrane</keyword>
<evidence type="ECO:0000256" key="1">
    <source>
        <dbReference type="SAM" id="MobiDB-lite"/>
    </source>
</evidence>
<organism evidence="4 5">
    <name type="scientific">Bimuria novae-zelandiae CBS 107.79</name>
    <dbReference type="NCBI Taxonomy" id="1447943"/>
    <lineage>
        <taxon>Eukaryota</taxon>
        <taxon>Fungi</taxon>
        <taxon>Dikarya</taxon>
        <taxon>Ascomycota</taxon>
        <taxon>Pezizomycotina</taxon>
        <taxon>Dothideomycetes</taxon>
        <taxon>Pleosporomycetidae</taxon>
        <taxon>Pleosporales</taxon>
        <taxon>Massarineae</taxon>
        <taxon>Didymosphaeriaceae</taxon>
        <taxon>Bimuria</taxon>
    </lineage>
</organism>
<sequence>MEKTYSSVLSILAFRCSVLLVWRMLPGLLTRANWQSVEQAPVARCGPFEHLNRSSKLGITHVYQEELVTVIPRAFRQTIPRGQDGDLYSHCINPWPIRGLLNRRQRIRYCFATAEMKEQVKCKFEEAIAVWSDALGGGPGKESGHNLGFAEVTFLGKPQYCFKEFSYNDWKGKRNWKVLDDVLTIYWQDEQRSQGANSATVGYKTKKSPGFRHYMNIADNAPIHAIAHELQIGHVLGMDHEMQRQDRDDYIEFRCIKLVDFNQQLRKYLLAPEPKQSQNDWVNRLCTSEICAESQGFSLTQYMKKYEDISVGQFDVDSIMMYGSTDFSRAQCFQDIEQYPLVKTKKENGVKLGVEEIPQPQKPSKEDVAFVKVNYPWKGNVAPLRHNKKVAFGHKKQHSPVALDPTSPTRQPTYHLPVRLLLQDPTVMAIMPLTGAIAVLVAVIASIASSCPQMPGQRPQRFPPNFQLDSSDPTNMTTRELKTRYSTRIAIWGKAFGKPSKANGHNLAFSEVTSLKKIQLCFTDWDDTKGYGTPNNMVDDDVLRVFFQDTSSNPEAAGGSSTIGYTPEKHVGNHPKAGQHSMTIHRAQMNLRLRMK</sequence>
<feature type="region of interest" description="Disordered" evidence="1">
    <location>
        <begin position="455"/>
        <end position="476"/>
    </location>
</feature>
<dbReference type="InterPro" id="IPR006026">
    <property type="entry name" value="Peptidase_Metallo"/>
</dbReference>
<keyword evidence="2" id="KW-0472">Membrane</keyword>
<dbReference type="AlphaFoldDB" id="A0A6A5VVG8"/>